<organism evidence="2 3">
    <name type="scientific">Panicum miliaceum</name>
    <name type="common">Proso millet</name>
    <name type="synonym">Broomcorn millet</name>
    <dbReference type="NCBI Taxonomy" id="4540"/>
    <lineage>
        <taxon>Eukaryota</taxon>
        <taxon>Viridiplantae</taxon>
        <taxon>Streptophyta</taxon>
        <taxon>Embryophyta</taxon>
        <taxon>Tracheophyta</taxon>
        <taxon>Spermatophyta</taxon>
        <taxon>Magnoliopsida</taxon>
        <taxon>Liliopsida</taxon>
        <taxon>Poales</taxon>
        <taxon>Poaceae</taxon>
        <taxon>PACMAD clade</taxon>
        <taxon>Panicoideae</taxon>
        <taxon>Panicodae</taxon>
        <taxon>Paniceae</taxon>
        <taxon>Panicinae</taxon>
        <taxon>Panicum</taxon>
        <taxon>Panicum sect. Panicum</taxon>
    </lineage>
</organism>
<dbReference type="STRING" id="4540.A0A3L6QUD7"/>
<comment type="caution">
    <text evidence="2">The sequence shown here is derived from an EMBL/GenBank/DDBJ whole genome shotgun (WGS) entry which is preliminary data.</text>
</comment>
<dbReference type="EMBL" id="PQIB02000011">
    <property type="protein sequence ID" value="RLM87108.1"/>
    <property type="molecule type" value="Genomic_DNA"/>
</dbReference>
<dbReference type="PANTHER" id="PTHR26379">
    <property type="entry name" value="BTB/POZ AND MATH DOMAIN-CONTAINING PROTEIN 1"/>
    <property type="match status" value="1"/>
</dbReference>
<dbReference type="Proteomes" id="UP000275267">
    <property type="component" value="Unassembled WGS sequence"/>
</dbReference>
<dbReference type="PANTHER" id="PTHR26379:SF468">
    <property type="entry name" value="MATH DOMAIN CONTAINING PROTEIN"/>
    <property type="match status" value="1"/>
</dbReference>
<evidence type="ECO:0000313" key="2">
    <source>
        <dbReference type="EMBL" id="RLM87108.1"/>
    </source>
</evidence>
<proteinExistence type="predicted"/>
<name>A0A3L6QUD7_PANMI</name>
<dbReference type="Gene3D" id="2.60.210.10">
    <property type="entry name" value="Apoptosis, Tumor Necrosis Factor Receptor Associated Protein 2, Chain A"/>
    <property type="match status" value="1"/>
</dbReference>
<reference evidence="3" key="1">
    <citation type="journal article" date="2019" name="Nat. Commun.">
        <title>The genome of broomcorn millet.</title>
        <authorList>
            <person name="Zou C."/>
            <person name="Miki D."/>
            <person name="Li D."/>
            <person name="Tang Q."/>
            <person name="Xiao L."/>
            <person name="Rajput S."/>
            <person name="Deng P."/>
            <person name="Jia W."/>
            <person name="Huang R."/>
            <person name="Zhang M."/>
            <person name="Sun Y."/>
            <person name="Hu J."/>
            <person name="Fu X."/>
            <person name="Schnable P.S."/>
            <person name="Li F."/>
            <person name="Zhang H."/>
            <person name="Feng B."/>
            <person name="Zhu X."/>
            <person name="Liu R."/>
            <person name="Schnable J.C."/>
            <person name="Zhu J.-K."/>
            <person name="Zhang H."/>
        </authorList>
    </citation>
    <scope>NUCLEOTIDE SEQUENCE [LARGE SCALE GENOMIC DNA]</scope>
</reference>
<sequence length="219" mass="24386">MSPTGVSVSTVAATVSATETHVLKIEGYRRLKAMHGTYKCLESSRFQVAGHTWKICCYPNGDFRENAGFVSLHLELDEPAAAPAKDVLAEVTFSLVRHPGAPASLLPPHSGSFTTTYNRVGIRRRGFGRFLANQKLDWFSGYLRDDCVAVRCDITVVEKSPAREEEEVAQARVVEMLGLLCDCKDELCKRRHARAARRAFVGLGLRQALVKFFLRCFHV</sequence>
<gene>
    <name evidence="2" type="ORF">C2845_PM04G25670</name>
</gene>
<evidence type="ECO:0000313" key="3">
    <source>
        <dbReference type="Proteomes" id="UP000275267"/>
    </source>
</evidence>
<feature type="domain" description="MATH" evidence="1">
    <location>
        <begin position="18"/>
        <end position="154"/>
    </location>
</feature>
<dbReference type="CDD" id="cd00121">
    <property type="entry name" value="MATH"/>
    <property type="match status" value="1"/>
</dbReference>
<accession>A0A3L6QUD7</accession>
<dbReference type="AlphaFoldDB" id="A0A3L6QUD7"/>
<dbReference type="OrthoDB" id="597308at2759"/>
<keyword evidence="3" id="KW-1185">Reference proteome</keyword>
<dbReference type="Pfam" id="PF22486">
    <property type="entry name" value="MATH_2"/>
    <property type="match status" value="1"/>
</dbReference>
<dbReference type="InterPro" id="IPR045005">
    <property type="entry name" value="BPM1-6"/>
</dbReference>
<dbReference type="InterPro" id="IPR008974">
    <property type="entry name" value="TRAF-like"/>
</dbReference>
<evidence type="ECO:0000259" key="1">
    <source>
        <dbReference type="PROSITE" id="PS50144"/>
    </source>
</evidence>
<dbReference type="PROSITE" id="PS50144">
    <property type="entry name" value="MATH"/>
    <property type="match status" value="1"/>
</dbReference>
<dbReference type="GO" id="GO:0016567">
    <property type="term" value="P:protein ubiquitination"/>
    <property type="evidence" value="ECO:0007669"/>
    <property type="project" value="InterPro"/>
</dbReference>
<dbReference type="SUPFAM" id="SSF49599">
    <property type="entry name" value="TRAF domain-like"/>
    <property type="match status" value="1"/>
</dbReference>
<dbReference type="InterPro" id="IPR002083">
    <property type="entry name" value="MATH/TRAF_dom"/>
</dbReference>
<protein>
    <submittedName>
        <fullName evidence="2">BTB/POZ and MATH domain-containing protein 2-like</fullName>
    </submittedName>
</protein>